<organism evidence="2">
    <name type="scientific">Microcystis aeruginosa (strain PCC 7806)</name>
    <dbReference type="NCBI Taxonomy" id="267872"/>
    <lineage>
        <taxon>Bacteria</taxon>
        <taxon>Bacillati</taxon>
        <taxon>Cyanobacteriota</taxon>
        <taxon>Cyanophyceae</taxon>
        <taxon>Oscillatoriophycideae</taxon>
        <taxon>Chroococcales</taxon>
        <taxon>Microcystaceae</taxon>
        <taxon>Microcystis</taxon>
    </lineage>
</organism>
<dbReference type="PANTHER" id="PTHR47443">
    <property type="entry name" value="ACYL-COA N-ACYLTRANSFERASES (NAT) SUPERFAMILY PROTEIN"/>
    <property type="match status" value="1"/>
</dbReference>
<accession>A8YM36</accession>
<dbReference type="Pfam" id="PF00583">
    <property type="entry name" value="Acetyltransf_1"/>
    <property type="match status" value="1"/>
</dbReference>
<dbReference type="Gene3D" id="3.40.630.30">
    <property type="match status" value="1"/>
</dbReference>
<evidence type="ECO:0000259" key="1">
    <source>
        <dbReference type="PROSITE" id="PS51186"/>
    </source>
</evidence>
<dbReference type="SUPFAM" id="SSF55729">
    <property type="entry name" value="Acyl-CoA N-acyltransferases (Nat)"/>
    <property type="match status" value="1"/>
</dbReference>
<dbReference type="PANTHER" id="PTHR47443:SF3">
    <property type="entry name" value="GCN5-RELATED N-ACETYLTRANSFERASE 4, CHLOROPLASTIC"/>
    <property type="match status" value="1"/>
</dbReference>
<dbReference type="PROSITE" id="PS51186">
    <property type="entry name" value="GNAT"/>
    <property type="match status" value="1"/>
</dbReference>
<protein>
    <recommendedName>
        <fullName evidence="1">N-acetyltransferase domain-containing protein</fullName>
    </recommendedName>
</protein>
<feature type="domain" description="N-acetyltransferase" evidence="1">
    <location>
        <begin position="40"/>
        <end position="215"/>
    </location>
</feature>
<dbReference type="EMBL" id="AM778957">
    <property type="protein sequence ID" value="CAO91255.1"/>
    <property type="molecule type" value="Genomic_DNA"/>
</dbReference>
<dbReference type="InterPro" id="IPR016181">
    <property type="entry name" value="Acyl_CoA_acyltransferase"/>
</dbReference>
<gene>
    <name evidence="2" type="ORF">IPF_3874</name>
</gene>
<evidence type="ECO:0000313" key="2">
    <source>
        <dbReference type="EMBL" id="CAO91255.1"/>
    </source>
</evidence>
<dbReference type="InterPro" id="IPR000182">
    <property type="entry name" value="GNAT_dom"/>
</dbReference>
<dbReference type="AlphaFoldDB" id="A8YM36"/>
<reference evidence="2" key="1">
    <citation type="submission" date="2007-08" db="EMBL/GenBank/DDBJ databases">
        <authorList>
            <person name="Frangeul L."/>
        </authorList>
    </citation>
    <scope>NUCLEOTIDE SEQUENCE</scope>
    <source>
        <strain evidence="2">PCC 7806</strain>
    </source>
</reference>
<dbReference type="GO" id="GO:0016747">
    <property type="term" value="F:acyltransferase activity, transferring groups other than amino-acyl groups"/>
    <property type="evidence" value="ECO:0007669"/>
    <property type="project" value="InterPro"/>
</dbReference>
<proteinExistence type="predicted"/>
<name>A8YM36_MICA7</name>
<sequence>MPSPPSPPTPVIKVDSCFISYLLSHPSDAEAIGDTAAITVEVRLARGQDLKSLAEILTDSFFPTANYWSFLRPIFKLGIYEDLRGRLRADTPYYHCLVVSQTSVTATGSQEVIVATAEIGLKSSSFLAVPIPYISNLAVSPDRRRAGLARRLLLKCEQIAREWGFEELSLHVLDNNLAAQSLYLSSGFRLQKTDGWLVNWLFNRPQKLFLHKKISQ</sequence>